<organism evidence="1 2">
    <name type="scientific">Tanacetum coccineum</name>
    <dbReference type="NCBI Taxonomy" id="301880"/>
    <lineage>
        <taxon>Eukaryota</taxon>
        <taxon>Viridiplantae</taxon>
        <taxon>Streptophyta</taxon>
        <taxon>Embryophyta</taxon>
        <taxon>Tracheophyta</taxon>
        <taxon>Spermatophyta</taxon>
        <taxon>Magnoliopsida</taxon>
        <taxon>eudicotyledons</taxon>
        <taxon>Gunneridae</taxon>
        <taxon>Pentapetalae</taxon>
        <taxon>asterids</taxon>
        <taxon>campanulids</taxon>
        <taxon>Asterales</taxon>
        <taxon>Asteraceae</taxon>
        <taxon>Asteroideae</taxon>
        <taxon>Anthemideae</taxon>
        <taxon>Anthemidinae</taxon>
        <taxon>Tanacetum</taxon>
    </lineage>
</organism>
<name>A0ABQ4WGL0_9ASTR</name>
<evidence type="ECO:0000313" key="1">
    <source>
        <dbReference type="EMBL" id="GJS52009.1"/>
    </source>
</evidence>
<gene>
    <name evidence="1" type="ORF">Tco_0625371</name>
</gene>
<proteinExistence type="predicted"/>
<accession>A0ABQ4WGL0</accession>
<feature type="non-terminal residue" evidence="1">
    <location>
        <position position="1"/>
    </location>
</feature>
<evidence type="ECO:0000313" key="2">
    <source>
        <dbReference type="Proteomes" id="UP001151760"/>
    </source>
</evidence>
<sequence>RGVEGGGDDMVMFRGMGGWCHGDDDDGVVGASVVVMILLVDYRWVDGGDDVGGYWWVV</sequence>
<dbReference type="Proteomes" id="UP001151760">
    <property type="component" value="Unassembled WGS sequence"/>
</dbReference>
<comment type="caution">
    <text evidence="1">The sequence shown here is derived from an EMBL/GenBank/DDBJ whole genome shotgun (WGS) entry which is preliminary data.</text>
</comment>
<dbReference type="EMBL" id="BQNB010008626">
    <property type="protein sequence ID" value="GJS52009.1"/>
    <property type="molecule type" value="Genomic_DNA"/>
</dbReference>
<reference evidence="1" key="1">
    <citation type="journal article" date="2022" name="Int. J. Mol. Sci.">
        <title>Draft Genome of Tanacetum Coccineum: Genomic Comparison of Closely Related Tanacetum-Family Plants.</title>
        <authorList>
            <person name="Yamashiro T."/>
            <person name="Shiraishi A."/>
            <person name="Nakayama K."/>
            <person name="Satake H."/>
        </authorList>
    </citation>
    <scope>NUCLEOTIDE SEQUENCE</scope>
</reference>
<reference evidence="1" key="2">
    <citation type="submission" date="2022-01" db="EMBL/GenBank/DDBJ databases">
        <authorList>
            <person name="Yamashiro T."/>
            <person name="Shiraishi A."/>
            <person name="Satake H."/>
            <person name="Nakayama K."/>
        </authorList>
    </citation>
    <scope>NUCLEOTIDE SEQUENCE</scope>
</reference>
<protein>
    <submittedName>
        <fullName evidence="1">Uncharacterized protein</fullName>
    </submittedName>
</protein>
<keyword evidence="2" id="KW-1185">Reference proteome</keyword>